<dbReference type="AlphaFoldDB" id="A0A8H3FKK0"/>
<evidence type="ECO:0000313" key="2">
    <source>
        <dbReference type="EMBL" id="CAF9926268.1"/>
    </source>
</evidence>
<evidence type="ECO:0000313" key="3">
    <source>
        <dbReference type="Proteomes" id="UP000664169"/>
    </source>
</evidence>
<feature type="region of interest" description="Disordered" evidence="1">
    <location>
        <begin position="1"/>
        <end position="28"/>
    </location>
</feature>
<protein>
    <submittedName>
        <fullName evidence="2">Uncharacterized protein</fullName>
    </submittedName>
</protein>
<gene>
    <name evidence="2" type="ORF">GOMPHAMPRED_004090</name>
</gene>
<keyword evidence="3" id="KW-1185">Reference proteome</keyword>
<proteinExistence type="predicted"/>
<comment type="caution">
    <text evidence="2">The sequence shown here is derived from an EMBL/GenBank/DDBJ whole genome shotgun (WGS) entry which is preliminary data.</text>
</comment>
<sequence>MDNDNTARNEQMQPDPEASIEVESERPKAWEKFPVEQPAWPGALAEEWKDYPWADDTEYGEDTSLVLPFRQHAEGMELIRQHAVVAMRRLERARWVYLHDTQQIIRRPDPQLWRKYHLAPGDVSIEGDDYDVGSAEQVCALKAKWKVTILDEIRAEEDRKLDPSYDPTKDGFYYNVFHGIASEEEPAVLRCYARMLATADRSVHKKAFFDMGWLRAQTIACKQNEAAAGFRLSTIEKARRHYQCQCDYDDNEEAWLLHKDIEMQKWNAIEQDGLQVQLDEGEEDKTANLKISFYL</sequence>
<name>A0A8H3FKK0_9LECA</name>
<dbReference type="Proteomes" id="UP000664169">
    <property type="component" value="Unassembled WGS sequence"/>
</dbReference>
<dbReference type="EMBL" id="CAJPDQ010000025">
    <property type="protein sequence ID" value="CAF9926268.1"/>
    <property type="molecule type" value="Genomic_DNA"/>
</dbReference>
<accession>A0A8H3FKK0</accession>
<feature type="compositionally biased region" description="Polar residues" evidence="1">
    <location>
        <begin position="1"/>
        <end position="12"/>
    </location>
</feature>
<reference evidence="2" key="1">
    <citation type="submission" date="2021-03" db="EMBL/GenBank/DDBJ databases">
        <authorList>
            <person name="Tagirdzhanova G."/>
        </authorList>
    </citation>
    <scope>NUCLEOTIDE SEQUENCE</scope>
</reference>
<evidence type="ECO:0000256" key="1">
    <source>
        <dbReference type="SAM" id="MobiDB-lite"/>
    </source>
</evidence>
<organism evidence="2 3">
    <name type="scientific">Gomphillus americanus</name>
    <dbReference type="NCBI Taxonomy" id="1940652"/>
    <lineage>
        <taxon>Eukaryota</taxon>
        <taxon>Fungi</taxon>
        <taxon>Dikarya</taxon>
        <taxon>Ascomycota</taxon>
        <taxon>Pezizomycotina</taxon>
        <taxon>Lecanoromycetes</taxon>
        <taxon>OSLEUM clade</taxon>
        <taxon>Ostropomycetidae</taxon>
        <taxon>Ostropales</taxon>
        <taxon>Graphidaceae</taxon>
        <taxon>Gomphilloideae</taxon>
        <taxon>Gomphillus</taxon>
    </lineage>
</organism>